<dbReference type="SMART" id="SM00353">
    <property type="entry name" value="HLH"/>
    <property type="match status" value="1"/>
</dbReference>
<feature type="coiled-coil region" evidence="6">
    <location>
        <begin position="83"/>
        <end position="110"/>
    </location>
</feature>
<dbReference type="GO" id="GO:0000978">
    <property type="term" value="F:RNA polymerase II cis-regulatory region sequence-specific DNA binding"/>
    <property type="evidence" value="ECO:0007669"/>
    <property type="project" value="TreeGrafter"/>
</dbReference>
<evidence type="ECO:0000313" key="10">
    <source>
        <dbReference type="WBParaSite" id="PgR047_g075_t01"/>
    </source>
</evidence>
<feature type="domain" description="BHLH" evidence="8">
    <location>
        <begin position="32"/>
        <end position="86"/>
    </location>
</feature>
<evidence type="ECO:0000256" key="7">
    <source>
        <dbReference type="SAM" id="MobiDB-lite"/>
    </source>
</evidence>
<dbReference type="InterPro" id="IPR052207">
    <property type="entry name" value="Max-like/E-box_TFs"/>
</dbReference>
<protein>
    <submittedName>
        <fullName evidence="10">BHLH domain-containing protein</fullName>
    </submittedName>
</protein>
<dbReference type="GO" id="GO:0005634">
    <property type="term" value="C:nucleus"/>
    <property type="evidence" value="ECO:0007669"/>
    <property type="project" value="UniProtKB-SubCell"/>
</dbReference>
<evidence type="ECO:0000256" key="5">
    <source>
        <dbReference type="ARBA" id="ARBA00023242"/>
    </source>
</evidence>
<keyword evidence="4" id="KW-0804">Transcription</keyword>
<evidence type="ECO:0000313" key="9">
    <source>
        <dbReference type="Proteomes" id="UP000887569"/>
    </source>
</evidence>
<evidence type="ECO:0000259" key="8">
    <source>
        <dbReference type="PROSITE" id="PS50888"/>
    </source>
</evidence>
<evidence type="ECO:0000256" key="2">
    <source>
        <dbReference type="ARBA" id="ARBA00023015"/>
    </source>
</evidence>
<comment type="subcellular location">
    <subcellularLocation>
        <location evidence="1">Nucleus</location>
    </subcellularLocation>
</comment>
<feature type="compositionally biased region" description="Basic and acidic residues" evidence="7">
    <location>
        <begin position="22"/>
        <end position="36"/>
    </location>
</feature>
<dbReference type="AlphaFoldDB" id="A0A915BMW0"/>
<evidence type="ECO:0000256" key="6">
    <source>
        <dbReference type="SAM" id="Coils"/>
    </source>
</evidence>
<dbReference type="Pfam" id="PF00010">
    <property type="entry name" value="HLH"/>
    <property type="match status" value="1"/>
</dbReference>
<feature type="region of interest" description="Disordered" evidence="7">
    <location>
        <begin position="1"/>
        <end position="36"/>
    </location>
</feature>
<organism evidence="9 10">
    <name type="scientific">Parascaris univalens</name>
    <name type="common">Nematode worm</name>
    <dbReference type="NCBI Taxonomy" id="6257"/>
    <lineage>
        <taxon>Eukaryota</taxon>
        <taxon>Metazoa</taxon>
        <taxon>Ecdysozoa</taxon>
        <taxon>Nematoda</taxon>
        <taxon>Chromadorea</taxon>
        <taxon>Rhabditida</taxon>
        <taxon>Spirurina</taxon>
        <taxon>Ascaridomorpha</taxon>
        <taxon>Ascaridoidea</taxon>
        <taxon>Ascarididae</taxon>
        <taxon>Parascaris</taxon>
    </lineage>
</organism>
<dbReference type="PANTHER" id="PTHR15741">
    <property type="entry name" value="BASIC HELIX-LOOP-HELIX ZIP TRANSCRIPTION FACTOR"/>
    <property type="match status" value="1"/>
</dbReference>
<dbReference type="WBParaSite" id="PgR047_g075_t01">
    <property type="protein sequence ID" value="PgR047_g075_t01"/>
    <property type="gene ID" value="PgR047_g075"/>
</dbReference>
<name>A0A915BMW0_PARUN</name>
<accession>A0A915BMW0</accession>
<evidence type="ECO:0000256" key="4">
    <source>
        <dbReference type="ARBA" id="ARBA00023163"/>
    </source>
</evidence>
<dbReference type="FunFam" id="4.10.280.10:FF:000136">
    <property type="entry name" value="CBN-MXL-2 protein"/>
    <property type="match status" value="1"/>
</dbReference>
<dbReference type="GO" id="GO:0000981">
    <property type="term" value="F:DNA-binding transcription factor activity, RNA polymerase II-specific"/>
    <property type="evidence" value="ECO:0007669"/>
    <property type="project" value="TreeGrafter"/>
</dbReference>
<proteinExistence type="predicted"/>
<dbReference type="SUPFAM" id="SSF47459">
    <property type="entry name" value="HLH, helix-loop-helix DNA-binding domain"/>
    <property type="match status" value="1"/>
</dbReference>
<reference evidence="10" key="1">
    <citation type="submission" date="2022-11" db="UniProtKB">
        <authorList>
            <consortium name="WormBaseParasite"/>
        </authorList>
    </citation>
    <scope>IDENTIFICATION</scope>
</reference>
<keyword evidence="5" id="KW-0539">Nucleus</keyword>
<sequence>MDASYTDRKMDPMVVGAAATAEPKKSPDTTDRKKATHLRCERQRREAINNGYQELKELLPSSLTSLGCKTTNAAILFRAAEYITQLKADVDNSQENLSQLLAQRAALELIAHQYESMSAESSASNKTSLQCHMVQALLDACFSSFCRQVDATSLHSVTRTLLPWVESLDYDKISQEMLTPAYKQRR</sequence>
<keyword evidence="6" id="KW-0175">Coiled coil</keyword>
<dbReference type="InterPro" id="IPR036638">
    <property type="entry name" value="HLH_DNA-bd_sf"/>
</dbReference>
<dbReference type="InterPro" id="IPR011598">
    <property type="entry name" value="bHLH_dom"/>
</dbReference>
<feature type="compositionally biased region" description="Basic and acidic residues" evidence="7">
    <location>
        <begin position="1"/>
        <end position="11"/>
    </location>
</feature>
<evidence type="ECO:0000256" key="3">
    <source>
        <dbReference type="ARBA" id="ARBA00023125"/>
    </source>
</evidence>
<keyword evidence="9" id="KW-1185">Reference proteome</keyword>
<evidence type="ECO:0000256" key="1">
    <source>
        <dbReference type="ARBA" id="ARBA00004123"/>
    </source>
</evidence>
<dbReference type="PANTHER" id="PTHR15741:SF25">
    <property type="entry name" value="MAX-LIKE PROTEIN X"/>
    <property type="match status" value="1"/>
</dbReference>
<keyword evidence="3" id="KW-0238">DNA-binding</keyword>
<dbReference type="Gene3D" id="4.10.280.10">
    <property type="entry name" value="Helix-loop-helix DNA-binding domain"/>
    <property type="match status" value="1"/>
</dbReference>
<dbReference type="PROSITE" id="PS50888">
    <property type="entry name" value="BHLH"/>
    <property type="match status" value="1"/>
</dbReference>
<dbReference type="GO" id="GO:0046983">
    <property type="term" value="F:protein dimerization activity"/>
    <property type="evidence" value="ECO:0007669"/>
    <property type="project" value="InterPro"/>
</dbReference>
<keyword evidence="2" id="KW-0805">Transcription regulation</keyword>
<dbReference type="Proteomes" id="UP000887569">
    <property type="component" value="Unplaced"/>
</dbReference>